<dbReference type="InterPro" id="IPR011990">
    <property type="entry name" value="TPR-like_helical_dom_sf"/>
</dbReference>
<feature type="region of interest" description="Disordered" evidence="3">
    <location>
        <begin position="221"/>
        <end position="243"/>
    </location>
</feature>
<dbReference type="PANTHER" id="PTHR16305:SF35">
    <property type="entry name" value="TRANSCRIPTIONAL ACTIVATOR DOMAIN"/>
    <property type="match status" value="1"/>
</dbReference>
<feature type="compositionally biased region" description="Basic and acidic residues" evidence="3">
    <location>
        <begin position="398"/>
        <end position="408"/>
    </location>
</feature>
<dbReference type="PROSITE" id="PS00622">
    <property type="entry name" value="HTH_LUXR_1"/>
    <property type="match status" value="1"/>
</dbReference>
<dbReference type="PRINTS" id="PR00038">
    <property type="entry name" value="HTHLUXR"/>
</dbReference>
<dbReference type="InterPro" id="IPR036388">
    <property type="entry name" value="WH-like_DNA-bd_sf"/>
</dbReference>
<feature type="region of interest" description="Disordered" evidence="3">
    <location>
        <begin position="363"/>
        <end position="408"/>
    </location>
</feature>
<feature type="compositionally biased region" description="Basic and acidic residues" evidence="3">
    <location>
        <begin position="375"/>
        <end position="391"/>
    </location>
</feature>
<dbReference type="EMBL" id="BOOJ01000057">
    <property type="protein sequence ID" value="GIH95822.1"/>
    <property type="molecule type" value="Genomic_DNA"/>
</dbReference>
<dbReference type="InterPro" id="IPR041664">
    <property type="entry name" value="AAA_16"/>
</dbReference>
<dbReference type="InterPro" id="IPR000792">
    <property type="entry name" value="Tscrpt_reg_LuxR_C"/>
</dbReference>
<dbReference type="InterPro" id="IPR027417">
    <property type="entry name" value="P-loop_NTPase"/>
</dbReference>
<evidence type="ECO:0000259" key="4">
    <source>
        <dbReference type="PROSITE" id="PS50043"/>
    </source>
</evidence>
<dbReference type="AlphaFoldDB" id="A0A8J3WPL4"/>
<dbReference type="CDD" id="cd06170">
    <property type="entry name" value="LuxR_C_like"/>
    <property type="match status" value="1"/>
</dbReference>
<organism evidence="5 6">
    <name type="scientific">Planobispora siamensis</name>
    <dbReference type="NCBI Taxonomy" id="936338"/>
    <lineage>
        <taxon>Bacteria</taxon>
        <taxon>Bacillati</taxon>
        <taxon>Actinomycetota</taxon>
        <taxon>Actinomycetes</taxon>
        <taxon>Streptosporangiales</taxon>
        <taxon>Streptosporangiaceae</taxon>
        <taxon>Planobispora</taxon>
    </lineage>
</organism>
<accession>A0A8J3WPL4</accession>
<name>A0A8J3WPL4_9ACTN</name>
<dbReference type="Gene3D" id="1.25.40.10">
    <property type="entry name" value="Tetratricopeptide repeat domain"/>
    <property type="match status" value="1"/>
</dbReference>
<sequence>MLHGRDTELDALRRLIEGAAAGAGGALLLMGAPGTGKSALLDAAARAASFPDAPPAGSAPERETPGGTPSEPTPERRTSGTAPEREAAGTAPERKALGAVPERQDGFVVLRTRGTRMEGRLPYAGLHALLRPIADRLTALPPAQAAVLGQALELGTAGDGLALPAAVLNLLLAVGRPVLVCADDVHLLDRPSREALFFAARRLEGEPIALLLTADDVSGGVPGSVPGGVPGGGSGDGPDDSDSAFPEVPADVATIVLGALTEEAARQVIDDLAPPGLTGDLRASLAHTACGNPLALRELVGSLTAEQLRGTAAPPEHPPPGGRLWRAHAARIARLPRTAADLVLLIAADPALDTATLLRAADPRRAPAVPHRGGLHKDSRHEDSPHRDSPRKGGPRPASREARRQDAERALAALEAAERAGVVVRLEGDRYGFRDPLVRAVVYGEAPAAGRRAAHLRLAALLDQDHQRLRRAWHRAVALDGPAERLADELVEELSRISDGAAGGRDGFPEPFRVMERAAELTARGDARAARLAAAARHAWHAGLPQRARSLLNRLNLLSSLTLSEEVRGRAELVRGSLELRSGKTGNACDELLAAAEWLLDRDREQAVRALVRASEASYMAGDTHRFLDITRRAATLRSPDDPPATRLMFEYLAGMAATFRGRHREAAAPLRRVVELAPSVDNPSVLVWACVSSLLLGDDAQALTLSTRAIETARAQGAVSTVPQVLEFLIQAELWLGRYSSMAANAMEGLRLAQETGRLNSAAQHLAWLSLAAAVEGDEEACRIRAGSAIELADAHGLGIASAISGWALAHLDVAAGRHASAAGRLRAVARADGTGGHLVIRVMATPHFVEAAARTGDVRHARAALAVLDRWVASTGSPDRLALAARCHALLAGPGEAEERFRHALDLHHRGSCAFETARTQLLFGSALRRNRRPGAAREHLHGALETFERYGARLWAEQARGELRASGEAPPSRRPRGRIRGTGTATVEMGAVGTGAGGMGPGGMGPGGMGAAGMGAVEPAGAAGAAVQALTAQQLQIARLVAGGATNREVAARLYLSPRTVEHHLRNVFSRLGIRSRVDLVRLLS</sequence>
<dbReference type="SMART" id="SM00421">
    <property type="entry name" value="HTH_LUXR"/>
    <property type="match status" value="1"/>
</dbReference>
<dbReference type="PANTHER" id="PTHR16305">
    <property type="entry name" value="TESTICULAR SOLUBLE ADENYLYL CYCLASE"/>
    <property type="match status" value="1"/>
</dbReference>
<keyword evidence="2" id="KW-0067">ATP-binding</keyword>
<reference evidence="5 6" key="1">
    <citation type="submission" date="2021-01" db="EMBL/GenBank/DDBJ databases">
        <title>Whole genome shotgun sequence of Planobispora siamensis NBRC 107568.</title>
        <authorList>
            <person name="Komaki H."/>
            <person name="Tamura T."/>
        </authorList>
    </citation>
    <scope>NUCLEOTIDE SEQUENCE [LARGE SCALE GENOMIC DNA]</scope>
    <source>
        <strain evidence="5 6">NBRC 107568</strain>
    </source>
</reference>
<dbReference type="GO" id="GO:0003677">
    <property type="term" value="F:DNA binding"/>
    <property type="evidence" value="ECO:0007669"/>
    <property type="project" value="InterPro"/>
</dbReference>
<feature type="domain" description="HTH luxR-type" evidence="4">
    <location>
        <begin position="1026"/>
        <end position="1088"/>
    </location>
</feature>
<evidence type="ECO:0000256" key="3">
    <source>
        <dbReference type="SAM" id="MobiDB-lite"/>
    </source>
</evidence>
<comment type="caution">
    <text evidence="5">The sequence shown here is derived from an EMBL/GenBank/DDBJ whole genome shotgun (WGS) entry which is preliminary data.</text>
</comment>
<feature type="compositionally biased region" description="Gly residues" evidence="3">
    <location>
        <begin position="221"/>
        <end position="236"/>
    </location>
</feature>
<dbReference type="SUPFAM" id="SSF48452">
    <property type="entry name" value="TPR-like"/>
    <property type="match status" value="1"/>
</dbReference>
<dbReference type="Pfam" id="PF00196">
    <property type="entry name" value="GerE"/>
    <property type="match status" value="1"/>
</dbReference>
<evidence type="ECO:0000256" key="1">
    <source>
        <dbReference type="ARBA" id="ARBA00022741"/>
    </source>
</evidence>
<evidence type="ECO:0000313" key="5">
    <source>
        <dbReference type="EMBL" id="GIH95822.1"/>
    </source>
</evidence>
<dbReference type="GO" id="GO:0005737">
    <property type="term" value="C:cytoplasm"/>
    <property type="evidence" value="ECO:0007669"/>
    <property type="project" value="TreeGrafter"/>
</dbReference>
<evidence type="ECO:0000313" key="6">
    <source>
        <dbReference type="Proteomes" id="UP000619788"/>
    </source>
</evidence>
<feature type="compositionally biased region" description="Basic and acidic residues" evidence="3">
    <location>
        <begin position="73"/>
        <end position="96"/>
    </location>
</feature>
<dbReference type="GO" id="GO:0005524">
    <property type="term" value="F:ATP binding"/>
    <property type="evidence" value="ECO:0007669"/>
    <property type="project" value="UniProtKB-KW"/>
</dbReference>
<proteinExistence type="predicted"/>
<dbReference type="SUPFAM" id="SSF46894">
    <property type="entry name" value="C-terminal effector domain of the bipartite response regulators"/>
    <property type="match status" value="1"/>
</dbReference>
<dbReference type="SUPFAM" id="SSF52540">
    <property type="entry name" value="P-loop containing nucleoside triphosphate hydrolases"/>
    <property type="match status" value="1"/>
</dbReference>
<dbReference type="GO" id="GO:0006355">
    <property type="term" value="P:regulation of DNA-templated transcription"/>
    <property type="evidence" value="ECO:0007669"/>
    <property type="project" value="InterPro"/>
</dbReference>
<protein>
    <submittedName>
        <fullName evidence="5">Helix-turn-helix transcriptional regulator</fullName>
    </submittedName>
</protein>
<dbReference type="InterPro" id="IPR016032">
    <property type="entry name" value="Sig_transdc_resp-reg_C-effctor"/>
</dbReference>
<gene>
    <name evidence="5" type="ORF">Psi01_64520</name>
</gene>
<feature type="region of interest" description="Disordered" evidence="3">
    <location>
        <begin position="50"/>
        <end position="98"/>
    </location>
</feature>
<evidence type="ECO:0000256" key="2">
    <source>
        <dbReference type="ARBA" id="ARBA00022840"/>
    </source>
</evidence>
<keyword evidence="6" id="KW-1185">Reference proteome</keyword>
<dbReference type="Proteomes" id="UP000619788">
    <property type="component" value="Unassembled WGS sequence"/>
</dbReference>
<dbReference type="Pfam" id="PF13191">
    <property type="entry name" value="AAA_16"/>
    <property type="match status" value="1"/>
</dbReference>
<dbReference type="Gene3D" id="1.10.10.10">
    <property type="entry name" value="Winged helix-like DNA-binding domain superfamily/Winged helix DNA-binding domain"/>
    <property type="match status" value="1"/>
</dbReference>
<dbReference type="GO" id="GO:0004016">
    <property type="term" value="F:adenylate cyclase activity"/>
    <property type="evidence" value="ECO:0007669"/>
    <property type="project" value="TreeGrafter"/>
</dbReference>
<dbReference type="PROSITE" id="PS50043">
    <property type="entry name" value="HTH_LUXR_2"/>
    <property type="match status" value="1"/>
</dbReference>
<keyword evidence="1" id="KW-0547">Nucleotide-binding</keyword>